<evidence type="ECO:0000313" key="3">
    <source>
        <dbReference type="EMBL" id="KAL3803888.1"/>
    </source>
</evidence>
<dbReference type="InterPro" id="IPR036296">
    <property type="entry name" value="SKP1-like_dim_sf"/>
</dbReference>
<accession>A0ABD3QUM6</accession>
<dbReference type="InterPro" id="IPR016897">
    <property type="entry name" value="SKP1"/>
</dbReference>
<name>A0ABD3QUM6_9STRA</name>
<evidence type="ECO:0000313" key="4">
    <source>
        <dbReference type="Proteomes" id="UP001516023"/>
    </source>
</evidence>
<comment type="similarity">
    <text evidence="1">Belongs to the SKP1 family.</text>
</comment>
<dbReference type="PANTHER" id="PTHR11165">
    <property type="entry name" value="SKP1"/>
    <property type="match status" value="1"/>
</dbReference>
<gene>
    <name evidence="3" type="ORF">HJC23_004050</name>
</gene>
<comment type="pathway">
    <text evidence="1">Protein modification; protein ubiquitination.</text>
</comment>
<dbReference type="Proteomes" id="UP001516023">
    <property type="component" value="Unassembled WGS sequence"/>
</dbReference>
<organism evidence="3 4">
    <name type="scientific">Cyclotella cryptica</name>
    <dbReference type="NCBI Taxonomy" id="29204"/>
    <lineage>
        <taxon>Eukaryota</taxon>
        <taxon>Sar</taxon>
        <taxon>Stramenopiles</taxon>
        <taxon>Ochrophyta</taxon>
        <taxon>Bacillariophyta</taxon>
        <taxon>Coscinodiscophyceae</taxon>
        <taxon>Thalassiosirophycidae</taxon>
        <taxon>Stephanodiscales</taxon>
        <taxon>Stephanodiscaceae</taxon>
        <taxon>Cyclotella</taxon>
    </lineage>
</organism>
<dbReference type="InterPro" id="IPR011333">
    <property type="entry name" value="SKP1/BTB/POZ_sf"/>
</dbReference>
<proteinExistence type="inferred from homology"/>
<dbReference type="Pfam" id="PF01466">
    <property type="entry name" value="Skp1"/>
    <property type="match status" value="1"/>
</dbReference>
<reference evidence="3 4" key="1">
    <citation type="journal article" date="2020" name="G3 (Bethesda)">
        <title>Improved Reference Genome for Cyclotella cryptica CCMP332, a Model for Cell Wall Morphogenesis, Salinity Adaptation, and Lipid Production in Diatoms (Bacillariophyta).</title>
        <authorList>
            <person name="Roberts W.R."/>
            <person name="Downey K.M."/>
            <person name="Ruck E.C."/>
            <person name="Traller J.C."/>
            <person name="Alverson A.J."/>
        </authorList>
    </citation>
    <scope>NUCLEOTIDE SEQUENCE [LARGE SCALE GENOMIC DNA]</scope>
    <source>
        <strain evidence="3 4">CCMP332</strain>
    </source>
</reference>
<comment type="caution">
    <text evidence="3">The sequence shown here is derived from an EMBL/GenBank/DDBJ whole genome shotgun (WGS) entry which is preliminary data.</text>
</comment>
<feature type="domain" description="SKP1 component dimerisation" evidence="2">
    <location>
        <begin position="128"/>
        <end position="176"/>
    </location>
</feature>
<dbReference type="AlphaFoldDB" id="A0ABD3QUM6"/>
<evidence type="ECO:0000259" key="2">
    <source>
        <dbReference type="Pfam" id="PF01466"/>
    </source>
</evidence>
<keyword evidence="1" id="KW-0833">Ubl conjugation pathway</keyword>
<sequence length="205" mass="22924">MKTIKLLGNNCEEVVIPLAATTISEVLLSEIECHEENLAADDYDDNACVASLSLTRNKEITSAALRKVADFLTHYATCGEMTPFEPPFTSANLKDIVKEKWYRDFITVGVDRKLLLDLIAAANFLSIQPLLKLAALAISLEINGNTPNEIRHIFGISNDLSNPEQKERVRAENEWAYQARRQYDEEIISVTRNNSTHKNAQSGNS</sequence>
<dbReference type="InterPro" id="IPR016072">
    <property type="entry name" value="Skp1_comp_dimer"/>
</dbReference>
<evidence type="ECO:0000256" key="1">
    <source>
        <dbReference type="PIRNR" id="PIRNR028729"/>
    </source>
</evidence>
<dbReference type="SUPFAM" id="SSF81382">
    <property type="entry name" value="Skp1 dimerisation domain-like"/>
    <property type="match status" value="1"/>
</dbReference>
<dbReference type="Gene3D" id="3.30.710.10">
    <property type="entry name" value="Potassium Channel Kv1.1, Chain A"/>
    <property type="match status" value="1"/>
</dbReference>
<dbReference type="EMBL" id="JABMIG020000011">
    <property type="protein sequence ID" value="KAL3803888.1"/>
    <property type="molecule type" value="Genomic_DNA"/>
</dbReference>
<dbReference type="PIRSF" id="PIRSF028729">
    <property type="entry name" value="E3_ubiquit_lig_SCF_Skp"/>
    <property type="match status" value="1"/>
</dbReference>
<protein>
    <recommendedName>
        <fullName evidence="2">SKP1 component dimerisation domain-containing protein</fullName>
    </recommendedName>
</protein>
<keyword evidence="4" id="KW-1185">Reference proteome</keyword>